<evidence type="ECO:0000256" key="2">
    <source>
        <dbReference type="ARBA" id="ARBA00006352"/>
    </source>
</evidence>
<dbReference type="GO" id="GO:0046872">
    <property type="term" value="F:metal ion binding"/>
    <property type="evidence" value="ECO:0007669"/>
    <property type="project" value="UniProtKB-KW"/>
</dbReference>
<comment type="cofactor">
    <cofactor evidence="1">
        <name>Mg(2+)</name>
        <dbReference type="ChEBI" id="CHEBI:18420"/>
    </cofactor>
</comment>
<dbReference type="GO" id="GO:0004692">
    <property type="term" value="F:cGMP-dependent protein kinase activity"/>
    <property type="evidence" value="ECO:0007669"/>
    <property type="project" value="UniProtKB-EC"/>
</dbReference>
<dbReference type="PROSITE" id="PS50042">
    <property type="entry name" value="CNMP_BINDING_3"/>
    <property type="match status" value="3"/>
</dbReference>
<dbReference type="InterPro" id="IPR000961">
    <property type="entry name" value="AGC-kinase_C"/>
</dbReference>
<keyword evidence="9 17" id="KW-0547">Nucleotide-binding</keyword>
<dbReference type="InterPro" id="IPR018488">
    <property type="entry name" value="cNMP-bd_CS"/>
</dbReference>
<dbReference type="PRINTS" id="PR00103">
    <property type="entry name" value="CAMPKINASE"/>
</dbReference>
<dbReference type="GO" id="GO:0005524">
    <property type="term" value="F:ATP binding"/>
    <property type="evidence" value="ECO:0007669"/>
    <property type="project" value="UniProtKB-UniRule"/>
</dbReference>
<dbReference type="PROSITE" id="PS00108">
    <property type="entry name" value="PROTEIN_KINASE_ST"/>
    <property type="match status" value="1"/>
</dbReference>
<dbReference type="SMART" id="SM00220">
    <property type="entry name" value="S_TKc"/>
    <property type="match status" value="1"/>
</dbReference>
<evidence type="ECO:0000256" key="4">
    <source>
        <dbReference type="ARBA" id="ARBA00022490"/>
    </source>
</evidence>
<evidence type="ECO:0000256" key="1">
    <source>
        <dbReference type="ARBA" id="ARBA00001946"/>
    </source>
</evidence>
<evidence type="ECO:0000256" key="11">
    <source>
        <dbReference type="ARBA" id="ARBA00022840"/>
    </source>
</evidence>
<evidence type="ECO:0000256" key="10">
    <source>
        <dbReference type="ARBA" id="ARBA00022777"/>
    </source>
</evidence>
<dbReference type="SUPFAM" id="SSF51206">
    <property type="entry name" value="cAMP-binding domain-like"/>
    <property type="match status" value="3"/>
</dbReference>
<comment type="similarity">
    <text evidence="2">Belongs to the protein kinase superfamily. AGC Ser/Thr protein kinase family. cGMP subfamily.</text>
</comment>
<dbReference type="Pfam" id="PF00069">
    <property type="entry name" value="Pkinase"/>
    <property type="match status" value="1"/>
</dbReference>
<evidence type="ECO:0000256" key="16">
    <source>
        <dbReference type="ARBA" id="ARBA00047462"/>
    </source>
</evidence>
<keyword evidence="11 17" id="KW-0067">ATP-binding</keyword>
<dbReference type="InterPro" id="IPR017441">
    <property type="entry name" value="Protein_kinase_ATP_BS"/>
</dbReference>
<feature type="binding site" evidence="17">
    <location>
        <position position="572"/>
    </location>
    <ligand>
        <name>ATP</name>
        <dbReference type="ChEBI" id="CHEBI:30616"/>
    </ligand>
</feature>
<evidence type="ECO:0000313" key="23">
    <source>
        <dbReference type="Proteomes" id="UP000186817"/>
    </source>
</evidence>
<dbReference type="Gene3D" id="3.30.200.20">
    <property type="entry name" value="Phosphorylase Kinase, domain 1"/>
    <property type="match status" value="1"/>
</dbReference>
<accession>A0A1Q9DKW6</accession>
<keyword evidence="10 22" id="KW-0418">Kinase</keyword>
<dbReference type="CDD" id="cd00038">
    <property type="entry name" value="CAP_ED"/>
    <property type="match status" value="3"/>
</dbReference>
<keyword evidence="7" id="KW-0808">Transferase</keyword>
<keyword evidence="5" id="KW-0723">Serine/threonine-protein kinase</keyword>
<feature type="domain" description="Cyclic nucleotide-binding" evidence="20">
    <location>
        <begin position="145"/>
        <end position="244"/>
    </location>
</feature>
<evidence type="ECO:0000256" key="18">
    <source>
        <dbReference type="SAM" id="MobiDB-lite"/>
    </source>
</evidence>
<feature type="domain" description="AGC-kinase C-terminal" evidence="21">
    <location>
        <begin position="804"/>
        <end position="842"/>
    </location>
</feature>
<dbReference type="SUPFAM" id="SSF56112">
    <property type="entry name" value="Protein kinase-like (PK-like)"/>
    <property type="match status" value="1"/>
</dbReference>
<keyword evidence="4" id="KW-0963">Cytoplasm</keyword>
<protein>
    <recommendedName>
        <fullName evidence="14">cGMP-dependent protein kinase</fullName>
        <ecNumber evidence="3">2.7.11.12</ecNumber>
    </recommendedName>
</protein>
<evidence type="ECO:0000256" key="3">
    <source>
        <dbReference type="ARBA" id="ARBA00012428"/>
    </source>
</evidence>
<evidence type="ECO:0000259" key="19">
    <source>
        <dbReference type="PROSITE" id="PS50011"/>
    </source>
</evidence>
<dbReference type="Proteomes" id="UP000186817">
    <property type="component" value="Unassembled WGS sequence"/>
</dbReference>
<dbReference type="EMBL" id="LSRX01000490">
    <property type="protein sequence ID" value="OLP95812.1"/>
    <property type="molecule type" value="Genomic_DNA"/>
</dbReference>
<organism evidence="22 23">
    <name type="scientific">Symbiodinium microadriaticum</name>
    <name type="common">Dinoflagellate</name>
    <name type="synonym">Zooxanthella microadriatica</name>
    <dbReference type="NCBI Taxonomy" id="2951"/>
    <lineage>
        <taxon>Eukaryota</taxon>
        <taxon>Sar</taxon>
        <taxon>Alveolata</taxon>
        <taxon>Dinophyceae</taxon>
        <taxon>Suessiales</taxon>
        <taxon>Symbiodiniaceae</taxon>
        <taxon>Symbiodinium</taxon>
    </lineage>
</organism>
<dbReference type="PROSITE" id="PS50011">
    <property type="entry name" value="PROTEIN_KINASE_DOM"/>
    <property type="match status" value="1"/>
</dbReference>
<feature type="domain" description="Protein kinase" evidence="19">
    <location>
        <begin position="543"/>
        <end position="803"/>
    </location>
</feature>
<dbReference type="InterPro" id="IPR011009">
    <property type="entry name" value="Kinase-like_dom_sf"/>
</dbReference>
<dbReference type="PANTHER" id="PTHR24353:SF37">
    <property type="entry name" value="CAMP-DEPENDENT PROTEIN KINASE CATALYTIC SUBUNIT PRKX"/>
    <property type="match status" value="1"/>
</dbReference>
<keyword evidence="23" id="KW-1185">Reference proteome</keyword>
<dbReference type="PANTHER" id="PTHR24353">
    <property type="entry name" value="CYCLIC NUCLEOTIDE-DEPENDENT PROTEIN KINASE"/>
    <property type="match status" value="1"/>
</dbReference>
<feature type="domain" description="Cyclic nucleotide-binding" evidence="20">
    <location>
        <begin position="421"/>
        <end position="519"/>
    </location>
</feature>
<keyword evidence="6" id="KW-0140">cGMP</keyword>
<gene>
    <name evidence="22" type="primary">for</name>
    <name evidence="22" type="ORF">AK812_SmicGene22038</name>
</gene>
<dbReference type="GO" id="GO:0030553">
    <property type="term" value="F:cGMP binding"/>
    <property type="evidence" value="ECO:0007669"/>
    <property type="project" value="UniProtKB-KW"/>
</dbReference>
<evidence type="ECO:0000256" key="6">
    <source>
        <dbReference type="ARBA" id="ARBA00022535"/>
    </source>
</evidence>
<comment type="catalytic activity">
    <reaction evidence="16">
        <text>L-seryl-[protein] + ATP = O-phospho-L-seryl-[protein] + ADP + H(+)</text>
        <dbReference type="Rhea" id="RHEA:17989"/>
        <dbReference type="Rhea" id="RHEA-COMP:9863"/>
        <dbReference type="Rhea" id="RHEA-COMP:11604"/>
        <dbReference type="ChEBI" id="CHEBI:15378"/>
        <dbReference type="ChEBI" id="CHEBI:29999"/>
        <dbReference type="ChEBI" id="CHEBI:30616"/>
        <dbReference type="ChEBI" id="CHEBI:83421"/>
        <dbReference type="ChEBI" id="CHEBI:456216"/>
        <dbReference type="EC" id="2.7.11.12"/>
    </reaction>
</comment>
<dbReference type="PROSITE" id="PS51285">
    <property type="entry name" value="AGC_KINASE_CTER"/>
    <property type="match status" value="1"/>
</dbReference>
<evidence type="ECO:0000256" key="13">
    <source>
        <dbReference type="ARBA" id="ARBA00022992"/>
    </source>
</evidence>
<evidence type="ECO:0000256" key="5">
    <source>
        <dbReference type="ARBA" id="ARBA00022527"/>
    </source>
</evidence>
<evidence type="ECO:0000313" key="22">
    <source>
        <dbReference type="EMBL" id="OLP95812.1"/>
    </source>
</evidence>
<dbReference type="GO" id="GO:0005952">
    <property type="term" value="C:cAMP-dependent protein kinase complex"/>
    <property type="evidence" value="ECO:0007669"/>
    <property type="project" value="TreeGrafter"/>
</dbReference>
<evidence type="ECO:0000259" key="20">
    <source>
        <dbReference type="PROSITE" id="PS50042"/>
    </source>
</evidence>
<dbReference type="Gene3D" id="1.10.510.10">
    <property type="entry name" value="Transferase(Phosphotransferase) domain 1"/>
    <property type="match status" value="1"/>
</dbReference>
<dbReference type="InterPro" id="IPR000719">
    <property type="entry name" value="Prot_kinase_dom"/>
</dbReference>
<dbReference type="InterPro" id="IPR008271">
    <property type="entry name" value="Ser/Thr_kinase_AS"/>
</dbReference>
<dbReference type="InterPro" id="IPR014710">
    <property type="entry name" value="RmlC-like_jellyroll"/>
</dbReference>
<dbReference type="InterPro" id="IPR018490">
    <property type="entry name" value="cNMP-bd_dom_sf"/>
</dbReference>
<feature type="compositionally biased region" description="Low complexity" evidence="18">
    <location>
        <begin position="382"/>
        <end position="394"/>
    </location>
</feature>
<evidence type="ECO:0000256" key="9">
    <source>
        <dbReference type="ARBA" id="ARBA00022741"/>
    </source>
</evidence>
<proteinExistence type="inferred from homology"/>
<dbReference type="SMART" id="SM00100">
    <property type="entry name" value="cNMP"/>
    <property type="match status" value="3"/>
</dbReference>
<comment type="catalytic activity">
    <reaction evidence="15">
        <text>L-threonyl-[protein] + ATP = O-phospho-L-threonyl-[protein] + ADP + H(+)</text>
        <dbReference type="Rhea" id="RHEA:46608"/>
        <dbReference type="Rhea" id="RHEA-COMP:11060"/>
        <dbReference type="Rhea" id="RHEA-COMP:11605"/>
        <dbReference type="ChEBI" id="CHEBI:15378"/>
        <dbReference type="ChEBI" id="CHEBI:30013"/>
        <dbReference type="ChEBI" id="CHEBI:30616"/>
        <dbReference type="ChEBI" id="CHEBI:61977"/>
        <dbReference type="ChEBI" id="CHEBI:456216"/>
        <dbReference type="EC" id="2.7.11.12"/>
    </reaction>
</comment>
<dbReference type="PROSITE" id="PS00889">
    <property type="entry name" value="CNMP_BINDING_2"/>
    <property type="match status" value="1"/>
</dbReference>
<reference evidence="22 23" key="1">
    <citation type="submission" date="2016-02" db="EMBL/GenBank/DDBJ databases">
        <title>Genome analysis of coral dinoflagellate symbionts highlights evolutionary adaptations to a symbiotic lifestyle.</title>
        <authorList>
            <person name="Aranda M."/>
            <person name="Li Y."/>
            <person name="Liew Y.J."/>
            <person name="Baumgarten S."/>
            <person name="Simakov O."/>
            <person name="Wilson M."/>
            <person name="Piel J."/>
            <person name="Ashoor H."/>
            <person name="Bougouffa S."/>
            <person name="Bajic V.B."/>
            <person name="Ryu T."/>
            <person name="Ravasi T."/>
            <person name="Bayer T."/>
            <person name="Micklem G."/>
            <person name="Kim H."/>
            <person name="Bhak J."/>
            <person name="Lajeunesse T.C."/>
            <person name="Voolstra C.R."/>
        </authorList>
    </citation>
    <scope>NUCLEOTIDE SEQUENCE [LARGE SCALE GENOMIC DNA]</scope>
    <source>
        <strain evidence="22 23">CCMP2467</strain>
    </source>
</reference>
<keyword evidence="12" id="KW-0460">Magnesium</keyword>
<feature type="region of interest" description="Disordered" evidence="18">
    <location>
        <begin position="382"/>
        <end position="401"/>
    </location>
</feature>
<keyword evidence="13" id="KW-0142">cGMP-binding</keyword>
<dbReference type="InterPro" id="IPR000595">
    <property type="entry name" value="cNMP-bd_dom"/>
</dbReference>
<dbReference type="EC" id="2.7.11.12" evidence="3"/>
<dbReference type="PROSITE" id="PS00107">
    <property type="entry name" value="PROTEIN_KINASE_ATP"/>
    <property type="match status" value="1"/>
</dbReference>
<keyword evidence="8" id="KW-0479">Metal-binding</keyword>
<evidence type="ECO:0000256" key="8">
    <source>
        <dbReference type="ARBA" id="ARBA00022723"/>
    </source>
</evidence>
<evidence type="ECO:0000256" key="14">
    <source>
        <dbReference type="ARBA" id="ARBA00024113"/>
    </source>
</evidence>
<dbReference type="Gene3D" id="2.60.120.10">
    <property type="entry name" value="Jelly Rolls"/>
    <property type="match status" value="3"/>
</dbReference>
<evidence type="ECO:0000256" key="15">
    <source>
        <dbReference type="ARBA" id="ARBA00047298"/>
    </source>
</evidence>
<sequence length="842" mass="93334">MAEVWIVMLRQAVATRKLLYFKDVDQETLQKLIAAMEVFRFPDGTQVSRQGSYRGSHFFIVSKGTLVVLRNGETKSEITKGAAFGENVILMSGAQDATIQAKGEVEVYGMHGARSRALLAEQYQRERGQASSAVNEALSCDSCWLLRKLTPYQMQCLFDKVNVLSFENGATIMEAGHKETPDLHIVLQGQVSLTAGGQEVSVVERMGVVGDGGLLCKEEALKAVACGAVQTLVLDRTLLEQMFGTNLEETVIRSRILDTLRQQEDLIHLRVDQLDGLASLCEVIDLQPGSTIERSSYRLGFSLAGQAEAALVDRDGNVRPPVQLSARGEVLYPEDADLDGDRSPVLRLRLATTARQPVKLALWSGRPVAGFLEVVRRKKRVSSSPDISPMSTSSENRARSPSMRLAVLSDDKVGALRKVVVFRTLAPDQLHRLAEALEVKKMKPGQIVFNQGEKGQEFYIIHTGLLEVSIDGRKVRTLGMGDYVGERALLFDGPRTATVKVVEDCELWMMDLDDFNQAVQGPILEYMKARIGLQNTKIDLNSLTCLRVIGRGGFGVVKMVQSKTSDTRYALKCVSKKQAVEQKQQKALAHERNILAELDHPFIIKFVRSFNSPRHVYFLTELVTGGELLDALDALGLLQAPQAQFYSASIILALEFLHERRIAYLDLKGENCLIDQHGYLKIIDFGVAERITDGRIYAVKGTPLFMAPEVILGKGYTTSADLWSLGVCLFDFMVGSFPFGDDQAGNAEIFKAVLKAPLKFPKWLGVHEKDAKELMKALLCRDPAKRLGAGQRGYEELKEHPFYSDFRWEGLLARQLDPPFVPKGETYAEDAEIGKASELPAF</sequence>
<evidence type="ECO:0000256" key="12">
    <source>
        <dbReference type="ARBA" id="ARBA00022842"/>
    </source>
</evidence>
<dbReference type="GO" id="GO:0004691">
    <property type="term" value="F:cAMP-dependent protein kinase activity"/>
    <property type="evidence" value="ECO:0007669"/>
    <property type="project" value="TreeGrafter"/>
</dbReference>
<dbReference type="OrthoDB" id="100546at2759"/>
<comment type="caution">
    <text evidence="22">The sequence shown here is derived from an EMBL/GenBank/DDBJ whole genome shotgun (WGS) entry which is preliminary data.</text>
</comment>
<feature type="domain" description="Cyclic nucleotide-binding" evidence="20">
    <location>
        <begin position="20"/>
        <end position="136"/>
    </location>
</feature>
<evidence type="ECO:0000256" key="17">
    <source>
        <dbReference type="PROSITE-ProRule" id="PRU10141"/>
    </source>
</evidence>
<dbReference type="AlphaFoldDB" id="A0A1Q9DKW6"/>
<evidence type="ECO:0000259" key="21">
    <source>
        <dbReference type="PROSITE" id="PS51285"/>
    </source>
</evidence>
<dbReference type="Pfam" id="PF00027">
    <property type="entry name" value="cNMP_binding"/>
    <property type="match status" value="2"/>
</dbReference>
<name>A0A1Q9DKW6_SYMMI</name>
<evidence type="ECO:0000256" key="7">
    <source>
        <dbReference type="ARBA" id="ARBA00022679"/>
    </source>
</evidence>